<protein>
    <submittedName>
        <fullName evidence="2">Uncharacterized protein</fullName>
    </submittedName>
</protein>
<proteinExistence type="predicted"/>
<organism evidence="2">
    <name type="scientific">Salmonella enterica subsp. arizonae serovar 18:z4,z23:-</name>
    <dbReference type="NCBI Taxonomy" id="1192839"/>
    <lineage>
        <taxon>Bacteria</taxon>
        <taxon>Pseudomonadati</taxon>
        <taxon>Pseudomonadota</taxon>
        <taxon>Gammaproteobacteria</taxon>
        <taxon>Enterobacterales</taxon>
        <taxon>Enterobacteriaceae</taxon>
        <taxon>Salmonella</taxon>
    </lineage>
</organism>
<gene>
    <name evidence="2" type="ORF">AUA59_15150</name>
</gene>
<comment type="caution">
    <text evidence="2">The sequence shown here is derived from an EMBL/GenBank/DDBJ whole genome shotgun (WGS) entry which is preliminary data.</text>
</comment>
<keyword evidence="1" id="KW-0732">Signal</keyword>
<evidence type="ECO:0000256" key="1">
    <source>
        <dbReference type="SAM" id="SignalP"/>
    </source>
</evidence>
<feature type="chain" id="PRO_5025061310" evidence="1">
    <location>
        <begin position="45"/>
        <end position="90"/>
    </location>
</feature>
<reference evidence="2" key="1">
    <citation type="submission" date="2018-07" db="EMBL/GenBank/DDBJ databases">
        <authorList>
            <consortium name="GenomeTrakr network: Whole genome sequencing for foodborne pathogen traceback"/>
        </authorList>
    </citation>
    <scope>NUCLEOTIDE SEQUENCE</scope>
    <source>
        <strain evidence="2">CVM-N26101</strain>
    </source>
</reference>
<dbReference type="Pfam" id="PF15284">
    <property type="entry name" value="PAGK"/>
    <property type="match status" value="1"/>
</dbReference>
<name>A0A5W0Y0I5_SALER</name>
<dbReference type="EMBL" id="AAHGZI010000055">
    <property type="protein sequence ID" value="EBV9896148.1"/>
    <property type="molecule type" value="Genomic_DNA"/>
</dbReference>
<dbReference type="InterPro" id="IPR029335">
    <property type="entry name" value="PAGK"/>
</dbReference>
<evidence type="ECO:0000313" key="2">
    <source>
        <dbReference type="EMBL" id="EBV9896148.1"/>
    </source>
</evidence>
<accession>A0A5W0Y0I5</accession>
<sequence>MKDAVAVRIVFHYLTGDIMKYVKNIFLVLTFALSAAAFSTSAMAASDTKAPPKANDIPHKPLPGMSKFCQDLLEGGGPIPPAMYQYCWQN</sequence>
<dbReference type="AlphaFoldDB" id="A0A5W0Y0I5"/>
<feature type="signal peptide" evidence="1">
    <location>
        <begin position="1"/>
        <end position="44"/>
    </location>
</feature>